<organism evidence="2">
    <name type="scientific">Fagus sylvatica</name>
    <name type="common">Beechnut</name>
    <dbReference type="NCBI Taxonomy" id="28930"/>
    <lineage>
        <taxon>Eukaryota</taxon>
        <taxon>Viridiplantae</taxon>
        <taxon>Streptophyta</taxon>
        <taxon>Embryophyta</taxon>
        <taxon>Tracheophyta</taxon>
        <taxon>Spermatophyta</taxon>
        <taxon>Magnoliopsida</taxon>
        <taxon>eudicotyledons</taxon>
        <taxon>Gunneridae</taxon>
        <taxon>Pentapetalae</taxon>
        <taxon>rosids</taxon>
        <taxon>fabids</taxon>
        <taxon>Fagales</taxon>
        <taxon>Fagaceae</taxon>
        <taxon>Fagus</taxon>
    </lineage>
</organism>
<accession>A0A2N9I263</accession>
<dbReference type="AlphaFoldDB" id="A0A2N9I263"/>
<proteinExistence type="predicted"/>
<sequence length="145" mass="16565">MSTMRAKTDRRKETMLKIPQFSLKEVAFAHRFFPAHCDLIHKSGTLRKRTRSDTMCNSRIAKIFPGLAGISIGKTTFQQGITLWWHLFVGPYLLDPSSPPRKSKALRKRVSQAFQGHQDHRKTTLRATSTVCAKTDENKENVPKI</sequence>
<protein>
    <submittedName>
        <fullName evidence="2">Uncharacterized protein</fullName>
    </submittedName>
</protein>
<name>A0A2N9I263_FAGSY</name>
<evidence type="ECO:0000256" key="1">
    <source>
        <dbReference type="SAM" id="MobiDB-lite"/>
    </source>
</evidence>
<feature type="compositionally biased region" description="Basic residues" evidence="1">
    <location>
        <begin position="101"/>
        <end position="110"/>
    </location>
</feature>
<evidence type="ECO:0000313" key="2">
    <source>
        <dbReference type="EMBL" id="SPD18518.1"/>
    </source>
</evidence>
<gene>
    <name evidence="2" type="ORF">FSB_LOCUS46400</name>
</gene>
<dbReference type="EMBL" id="OIVN01004646">
    <property type="protein sequence ID" value="SPD18518.1"/>
    <property type="molecule type" value="Genomic_DNA"/>
</dbReference>
<feature type="region of interest" description="Disordered" evidence="1">
    <location>
        <begin position="99"/>
        <end position="145"/>
    </location>
</feature>
<feature type="compositionally biased region" description="Basic and acidic residues" evidence="1">
    <location>
        <begin position="134"/>
        <end position="145"/>
    </location>
</feature>
<reference evidence="2" key="1">
    <citation type="submission" date="2018-02" db="EMBL/GenBank/DDBJ databases">
        <authorList>
            <person name="Cohen D.B."/>
            <person name="Kent A.D."/>
        </authorList>
    </citation>
    <scope>NUCLEOTIDE SEQUENCE</scope>
</reference>